<evidence type="ECO:0000259" key="16">
    <source>
        <dbReference type="Pfam" id="PF07715"/>
    </source>
</evidence>
<keyword evidence="2 12" id="KW-0813">Transport</keyword>
<dbReference type="GO" id="GO:0009279">
    <property type="term" value="C:cell outer membrane"/>
    <property type="evidence" value="ECO:0007669"/>
    <property type="project" value="UniProtKB-SubCell"/>
</dbReference>
<gene>
    <name evidence="17" type="ORF">FHS49_001381</name>
</gene>
<keyword evidence="17" id="KW-0675">Receptor</keyword>
<evidence type="ECO:0000259" key="15">
    <source>
        <dbReference type="Pfam" id="PF00593"/>
    </source>
</evidence>
<evidence type="ECO:0000256" key="8">
    <source>
        <dbReference type="ARBA" id="ARBA00023065"/>
    </source>
</evidence>
<comment type="caution">
    <text evidence="17">The sequence shown here is derived from an EMBL/GenBank/DDBJ whole genome shotgun (WGS) entry which is preliminary data.</text>
</comment>
<keyword evidence="9 13" id="KW-0798">TonB box</keyword>
<dbReference type="Pfam" id="PF00593">
    <property type="entry name" value="TonB_dep_Rec_b-barrel"/>
    <property type="match status" value="1"/>
</dbReference>
<evidence type="ECO:0000256" key="9">
    <source>
        <dbReference type="ARBA" id="ARBA00023077"/>
    </source>
</evidence>
<dbReference type="SUPFAM" id="SSF56935">
    <property type="entry name" value="Porins"/>
    <property type="match status" value="1"/>
</dbReference>
<dbReference type="GO" id="GO:0015344">
    <property type="term" value="F:siderophore uptake transmembrane transporter activity"/>
    <property type="evidence" value="ECO:0007669"/>
    <property type="project" value="TreeGrafter"/>
</dbReference>
<evidence type="ECO:0000313" key="18">
    <source>
        <dbReference type="Proteomes" id="UP000549617"/>
    </source>
</evidence>
<keyword evidence="6" id="KW-0732">Signal</keyword>
<evidence type="ECO:0000256" key="14">
    <source>
        <dbReference type="SAM" id="MobiDB-lite"/>
    </source>
</evidence>
<dbReference type="Pfam" id="PF07715">
    <property type="entry name" value="Plug"/>
    <property type="match status" value="1"/>
</dbReference>
<evidence type="ECO:0000256" key="7">
    <source>
        <dbReference type="ARBA" id="ARBA00023004"/>
    </source>
</evidence>
<evidence type="ECO:0000256" key="4">
    <source>
        <dbReference type="ARBA" id="ARBA00022496"/>
    </source>
</evidence>
<dbReference type="Gene3D" id="2.40.170.20">
    <property type="entry name" value="TonB-dependent receptor, beta-barrel domain"/>
    <property type="match status" value="1"/>
</dbReference>
<evidence type="ECO:0000256" key="6">
    <source>
        <dbReference type="ARBA" id="ARBA00022729"/>
    </source>
</evidence>
<proteinExistence type="inferred from homology"/>
<evidence type="ECO:0000256" key="13">
    <source>
        <dbReference type="RuleBase" id="RU003357"/>
    </source>
</evidence>
<accession>A0A7W9AGN4</accession>
<dbReference type="InterPro" id="IPR036942">
    <property type="entry name" value="Beta-barrel_TonB_sf"/>
</dbReference>
<evidence type="ECO:0000256" key="10">
    <source>
        <dbReference type="ARBA" id="ARBA00023136"/>
    </source>
</evidence>
<dbReference type="InterPro" id="IPR000531">
    <property type="entry name" value="Beta-barrel_TonB"/>
</dbReference>
<dbReference type="InterPro" id="IPR037066">
    <property type="entry name" value="Plug_dom_sf"/>
</dbReference>
<comment type="subcellular location">
    <subcellularLocation>
        <location evidence="1 12">Cell outer membrane</location>
        <topology evidence="1 12">Multi-pass membrane protein</topology>
    </subcellularLocation>
</comment>
<sequence length="810" mass="86549">MAEMSPEAMGEAMGEASADAASSKEVFSTGVAKGRDRLDSAISTSSLKESEIEKLGARSLAEVFRNIPGIRAESGNGEGNNSYSIRGLPLASSGAKYLQFQEDGLPVLEFGDMTVSADTLMRYDLNLAQVEAIRGGSASTFASNSPGGVINLISKTGEVEGGAIQASTGVDYDEKRLDFDYGGRINSTMRFHVGGFYRTGEGPRETGYEAYKGGQLKLNITKEFDTGYIRLTGKWLDDHAPAYVPVPMHATGTNSNPKYESLPNFDISSGTFYSPYVANFVTLDGNNNLAQKNLRDGMHPIVKSIGLESQFDVAGWTITEKFRYADISGEIMQFQPVQIGAASSLAAAFGGAGATLSYATGPNAGQAITNPAGLNGNGLLAMALLQNTKLNALDNMTNDLRATRQWDLGAGTLTTTAGYYKSKQSLNTEWLYILAVSDVRGDGTSALVDITNAGGVLQTQDGVLNYAPARRKYDVDFDVSAPYASLNYHIGKIAVGGSIRYDFGKAQGALYGSELGGGRVGITSYDMNNDGVISIAETQVGVIPLSRPAPVNFEYEYLSYSAGVNYRIAEPLAAFARYSRGGRGAADRVLFTQIVSPTDGKLVDSRAGRDTIKQAEFGLKFRKSEVTLNLTGFWAETSEINQQTVADPNGVLSLHIIARTYSAKGLEFEGGIRRGPFSLTAGATYTDAKILADPLNTAVVGNTPRHQANFIFQATPQVELDMFTVGANFVGTTSSYTQDTNQLKLPGYTVVNAFLQFRPAERIELSLNANNLFSAQGFTEISQPALPASGMVSGRAINGRTISTSLRLSF</sequence>
<dbReference type="AlphaFoldDB" id="A0A7W9AGN4"/>
<reference evidence="17 18" key="1">
    <citation type="submission" date="2020-08" db="EMBL/GenBank/DDBJ databases">
        <title>Genomic Encyclopedia of Type Strains, Phase IV (KMG-IV): sequencing the most valuable type-strain genomes for metagenomic binning, comparative biology and taxonomic classification.</title>
        <authorList>
            <person name="Goeker M."/>
        </authorList>
    </citation>
    <scope>NUCLEOTIDE SEQUENCE [LARGE SCALE GENOMIC DNA]</scope>
    <source>
        <strain evidence="17 18">DSM 25079</strain>
    </source>
</reference>
<keyword evidence="18" id="KW-1185">Reference proteome</keyword>
<keyword evidence="5 12" id="KW-0812">Transmembrane</keyword>
<dbReference type="InterPro" id="IPR012910">
    <property type="entry name" value="Plug_dom"/>
</dbReference>
<evidence type="ECO:0000313" key="17">
    <source>
        <dbReference type="EMBL" id="MBB5685373.1"/>
    </source>
</evidence>
<feature type="domain" description="TonB-dependent receptor plug" evidence="16">
    <location>
        <begin position="38"/>
        <end position="149"/>
    </location>
</feature>
<protein>
    <submittedName>
        <fullName evidence="17">Outer membrane receptor protein involved in Fe transport</fullName>
    </submittedName>
</protein>
<name>A0A7W9AGN4_9SPHN</name>
<keyword evidence="8" id="KW-0406">Ion transport</keyword>
<evidence type="ECO:0000256" key="2">
    <source>
        <dbReference type="ARBA" id="ARBA00022448"/>
    </source>
</evidence>
<dbReference type="InterPro" id="IPR039426">
    <property type="entry name" value="TonB-dep_rcpt-like"/>
</dbReference>
<keyword evidence="3 12" id="KW-1134">Transmembrane beta strand</keyword>
<dbReference type="PANTHER" id="PTHR32552">
    <property type="entry name" value="FERRICHROME IRON RECEPTOR-RELATED"/>
    <property type="match status" value="1"/>
</dbReference>
<comment type="similarity">
    <text evidence="12 13">Belongs to the TonB-dependent receptor family.</text>
</comment>
<evidence type="ECO:0000256" key="11">
    <source>
        <dbReference type="ARBA" id="ARBA00023237"/>
    </source>
</evidence>
<dbReference type="PANTHER" id="PTHR32552:SF89">
    <property type="entry name" value="CATECHOLATE SIDEROPHORE RECEPTOR FIU"/>
    <property type="match status" value="1"/>
</dbReference>
<evidence type="ECO:0000256" key="1">
    <source>
        <dbReference type="ARBA" id="ARBA00004571"/>
    </source>
</evidence>
<keyword evidence="10 12" id="KW-0472">Membrane</keyword>
<dbReference type="Proteomes" id="UP000549617">
    <property type="component" value="Unassembled WGS sequence"/>
</dbReference>
<dbReference type="EMBL" id="JACIJC010000002">
    <property type="protein sequence ID" value="MBB5685373.1"/>
    <property type="molecule type" value="Genomic_DNA"/>
</dbReference>
<feature type="compositionally biased region" description="Low complexity" evidence="14">
    <location>
        <begin position="1"/>
        <end position="23"/>
    </location>
</feature>
<evidence type="ECO:0000256" key="12">
    <source>
        <dbReference type="PROSITE-ProRule" id="PRU01360"/>
    </source>
</evidence>
<keyword evidence="4" id="KW-0410">Iron transport</keyword>
<keyword evidence="11 12" id="KW-0998">Cell outer membrane</keyword>
<dbReference type="PROSITE" id="PS52016">
    <property type="entry name" value="TONB_DEPENDENT_REC_3"/>
    <property type="match status" value="1"/>
</dbReference>
<feature type="region of interest" description="Disordered" evidence="14">
    <location>
        <begin position="1"/>
        <end position="26"/>
    </location>
</feature>
<evidence type="ECO:0000256" key="3">
    <source>
        <dbReference type="ARBA" id="ARBA00022452"/>
    </source>
</evidence>
<dbReference type="Gene3D" id="2.170.130.10">
    <property type="entry name" value="TonB-dependent receptor, plug domain"/>
    <property type="match status" value="1"/>
</dbReference>
<organism evidence="17 18">
    <name type="scientific">Sphingobium boeckii</name>
    <dbReference type="NCBI Taxonomy" id="1082345"/>
    <lineage>
        <taxon>Bacteria</taxon>
        <taxon>Pseudomonadati</taxon>
        <taxon>Pseudomonadota</taxon>
        <taxon>Alphaproteobacteria</taxon>
        <taxon>Sphingomonadales</taxon>
        <taxon>Sphingomonadaceae</taxon>
        <taxon>Sphingobium</taxon>
    </lineage>
</organism>
<keyword evidence="7" id="KW-0408">Iron</keyword>
<evidence type="ECO:0000256" key="5">
    <source>
        <dbReference type="ARBA" id="ARBA00022692"/>
    </source>
</evidence>
<feature type="domain" description="TonB-dependent receptor-like beta-barrel" evidence="15">
    <location>
        <begin position="340"/>
        <end position="772"/>
    </location>
</feature>